<dbReference type="PANTHER" id="PTHR34287:SF4">
    <property type="entry name" value="OS04G0504200 PROTEIN"/>
    <property type="match status" value="1"/>
</dbReference>
<sequence>MSPISIDAGDSITLVKVVEYLETSMSKDLLCKFPDNSAFDFNYAQSSIWSPLLPRPPPNSDDAASTELSRRLSFGETSEMGFMRNTKKMAGRIKRKFTDTVLENISRCGKMKRRKRKSFGFSMAGSARRLSSSSSTPKAWAKVMKAAVKKFKKKKKNINKDQNVHYHISNYLAS</sequence>
<comment type="caution">
    <text evidence="1">The sequence shown here is derived from an EMBL/GenBank/DDBJ whole genome shotgun (WGS) entry which is preliminary data.</text>
</comment>
<evidence type="ECO:0000313" key="1">
    <source>
        <dbReference type="EMBL" id="KAL3615307.1"/>
    </source>
</evidence>
<name>A0ABD3BDF3_9LAMI</name>
<proteinExistence type="predicted"/>
<keyword evidence="2" id="KW-1185">Reference proteome</keyword>
<gene>
    <name evidence="1" type="ORF">CASFOL_040968</name>
</gene>
<accession>A0ABD3BDF3</accession>
<organism evidence="1 2">
    <name type="scientific">Castilleja foliolosa</name>
    <dbReference type="NCBI Taxonomy" id="1961234"/>
    <lineage>
        <taxon>Eukaryota</taxon>
        <taxon>Viridiplantae</taxon>
        <taxon>Streptophyta</taxon>
        <taxon>Embryophyta</taxon>
        <taxon>Tracheophyta</taxon>
        <taxon>Spermatophyta</taxon>
        <taxon>Magnoliopsida</taxon>
        <taxon>eudicotyledons</taxon>
        <taxon>Gunneridae</taxon>
        <taxon>Pentapetalae</taxon>
        <taxon>asterids</taxon>
        <taxon>lamiids</taxon>
        <taxon>Lamiales</taxon>
        <taxon>Orobanchaceae</taxon>
        <taxon>Pedicularideae</taxon>
        <taxon>Castillejinae</taxon>
        <taxon>Castilleja</taxon>
    </lineage>
</organism>
<dbReference type="AlphaFoldDB" id="A0ABD3BDF3"/>
<dbReference type="PANTHER" id="PTHR34287">
    <property type="entry name" value="OS06G0551500 PROTEIN-RELATED"/>
    <property type="match status" value="1"/>
</dbReference>
<dbReference type="EMBL" id="JAVIJP010000100">
    <property type="protein sequence ID" value="KAL3615307.1"/>
    <property type="molecule type" value="Genomic_DNA"/>
</dbReference>
<reference evidence="2" key="1">
    <citation type="journal article" date="2024" name="IScience">
        <title>Strigolactones Initiate the Formation of Haustorium-like Structures in Castilleja.</title>
        <authorList>
            <person name="Buerger M."/>
            <person name="Peterson D."/>
            <person name="Chory J."/>
        </authorList>
    </citation>
    <scope>NUCLEOTIDE SEQUENCE [LARGE SCALE GENOMIC DNA]</scope>
</reference>
<protein>
    <submittedName>
        <fullName evidence="1">Uncharacterized protein</fullName>
    </submittedName>
</protein>
<evidence type="ECO:0000313" key="2">
    <source>
        <dbReference type="Proteomes" id="UP001632038"/>
    </source>
</evidence>
<dbReference type="Proteomes" id="UP001632038">
    <property type="component" value="Unassembled WGS sequence"/>
</dbReference>